<dbReference type="SUPFAM" id="SSF52540">
    <property type="entry name" value="P-loop containing nucleoside triphosphate hydrolases"/>
    <property type="match status" value="1"/>
</dbReference>
<feature type="region of interest" description="Disordered" evidence="5">
    <location>
        <begin position="18"/>
        <end position="102"/>
    </location>
</feature>
<comment type="similarity">
    <text evidence="1">Belongs to the TRAFAC class dynamin-like GTPase superfamily. IRG family.</text>
</comment>
<accession>A0A9P5Y740</accession>
<dbReference type="Pfam" id="PF05049">
    <property type="entry name" value="IIGP"/>
    <property type="match status" value="1"/>
</dbReference>
<dbReference type="InterPro" id="IPR007743">
    <property type="entry name" value="Immunity-related_GTPase-like"/>
</dbReference>
<evidence type="ECO:0000256" key="5">
    <source>
        <dbReference type="SAM" id="MobiDB-lite"/>
    </source>
</evidence>
<keyword evidence="2" id="KW-0547">Nucleotide-binding</keyword>
<protein>
    <submittedName>
        <fullName evidence="7">P-loop containing nucleoside triphosphate hydrolase protein</fullName>
    </submittedName>
</protein>
<dbReference type="PANTHER" id="PTHR32341:SF10">
    <property type="entry name" value="INTERFERON-INDUCIBLE GTPASE 5"/>
    <property type="match status" value="1"/>
</dbReference>
<name>A0A9P5Y740_9AGAR</name>
<dbReference type="AlphaFoldDB" id="A0A9P5Y740"/>
<dbReference type="GO" id="GO:0016787">
    <property type="term" value="F:hydrolase activity"/>
    <property type="evidence" value="ECO:0007669"/>
    <property type="project" value="UniProtKB-KW"/>
</dbReference>
<dbReference type="GO" id="GO:0016020">
    <property type="term" value="C:membrane"/>
    <property type="evidence" value="ECO:0007669"/>
    <property type="project" value="InterPro"/>
</dbReference>
<feature type="compositionally biased region" description="Basic and acidic residues" evidence="5">
    <location>
        <begin position="73"/>
        <end position="91"/>
    </location>
</feature>
<organism evidence="7 8">
    <name type="scientific">Collybia nuda</name>
    <dbReference type="NCBI Taxonomy" id="64659"/>
    <lineage>
        <taxon>Eukaryota</taxon>
        <taxon>Fungi</taxon>
        <taxon>Dikarya</taxon>
        <taxon>Basidiomycota</taxon>
        <taxon>Agaricomycotina</taxon>
        <taxon>Agaricomycetes</taxon>
        <taxon>Agaricomycetidae</taxon>
        <taxon>Agaricales</taxon>
        <taxon>Tricholomatineae</taxon>
        <taxon>Clitocybaceae</taxon>
        <taxon>Collybia</taxon>
    </lineage>
</organism>
<keyword evidence="8" id="KW-1185">Reference proteome</keyword>
<dbReference type="PANTHER" id="PTHR32341">
    <property type="entry name" value="INTERFERON-INDUCIBLE GTPASE"/>
    <property type="match status" value="1"/>
</dbReference>
<dbReference type="OrthoDB" id="422720at2759"/>
<keyword evidence="3 7" id="KW-0378">Hydrolase</keyword>
<proteinExistence type="inferred from homology"/>
<dbReference type="GO" id="GO:0005525">
    <property type="term" value="F:GTP binding"/>
    <property type="evidence" value="ECO:0007669"/>
    <property type="project" value="UniProtKB-KW"/>
</dbReference>
<evidence type="ECO:0000259" key="6">
    <source>
        <dbReference type="PROSITE" id="PS51716"/>
    </source>
</evidence>
<reference evidence="7" key="1">
    <citation type="submission" date="2020-11" db="EMBL/GenBank/DDBJ databases">
        <authorList>
            <consortium name="DOE Joint Genome Institute"/>
            <person name="Ahrendt S."/>
            <person name="Riley R."/>
            <person name="Andreopoulos W."/>
            <person name="Labutti K."/>
            <person name="Pangilinan J."/>
            <person name="Ruiz-Duenas F.J."/>
            <person name="Barrasa J.M."/>
            <person name="Sanchez-Garcia M."/>
            <person name="Camarero S."/>
            <person name="Miyauchi S."/>
            <person name="Serrano A."/>
            <person name="Linde D."/>
            <person name="Babiker R."/>
            <person name="Drula E."/>
            <person name="Ayuso-Fernandez I."/>
            <person name="Pacheco R."/>
            <person name="Padilla G."/>
            <person name="Ferreira P."/>
            <person name="Barriuso J."/>
            <person name="Kellner H."/>
            <person name="Castanera R."/>
            <person name="Alfaro M."/>
            <person name="Ramirez L."/>
            <person name="Pisabarro A.G."/>
            <person name="Kuo A."/>
            <person name="Tritt A."/>
            <person name="Lipzen A."/>
            <person name="He G."/>
            <person name="Yan M."/>
            <person name="Ng V."/>
            <person name="Cullen D."/>
            <person name="Martin F."/>
            <person name="Rosso M.-N."/>
            <person name="Henrissat B."/>
            <person name="Hibbett D."/>
            <person name="Martinez A.T."/>
            <person name="Grigoriev I.V."/>
        </authorList>
    </citation>
    <scope>NUCLEOTIDE SEQUENCE</scope>
    <source>
        <strain evidence="7">CBS 247.69</strain>
    </source>
</reference>
<dbReference type="InterPro" id="IPR027417">
    <property type="entry name" value="P-loop_NTPase"/>
</dbReference>
<evidence type="ECO:0000256" key="1">
    <source>
        <dbReference type="ARBA" id="ARBA00005429"/>
    </source>
</evidence>
<comment type="caution">
    <text evidence="7">The sequence shown here is derived from an EMBL/GenBank/DDBJ whole genome shotgun (WGS) entry which is preliminary data.</text>
</comment>
<dbReference type="PROSITE" id="PS51716">
    <property type="entry name" value="G_IRG"/>
    <property type="match status" value="1"/>
</dbReference>
<sequence>MFGFLAVALVGGIVERDKRDRARRRAQREAEEARQRAVEAEAQRVRAAHAAAEAERQAREAAEAQRRAAQQAEQERRRAEAEAERRRHADEEAAAAQRAWEAAEEARKQADELWRSGIPPEFVPTREEIDRMRAKHSYVQGLRHFAIVGLSGTGKSSLINAFRGLANYDPGAATTGVNETTTDTTRYPDSSHGQCVWYDVPGAGTLTVSEWQYFKDRALYVFDALIVVFGDRFTMTDIAILKTCKACKIPTLIVRSKSDQYTRSIRHDAGYETDPDDYSTRFSTPFLHAEEQARALLIQKTREAVRDNLAQAGLPQQRVYIVSKATMLQQVKNETVGARIDEFELHRDVLEITNGTYRI</sequence>
<feature type="compositionally biased region" description="Basic and acidic residues" evidence="5">
    <location>
        <begin position="27"/>
        <end position="44"/>
    </location>
</feature>
<dbReference type="InterPro" id="IPR051515">
    <property type="entry name" value="IRG"/>
</dbReference>
<dbReference type="Gene3D" id="3.40.50.300">
    <property type="entry name" value="P-loop containing nucleotide triphosphate hydrolases"/>
    <property type="match status" value="1"/>
</dbReference>
<dbReference type="Proteomes" id="UP000807353">
    <property type="component" value="Unassembled WGS sequence"/>
</dbReference>
<keyword evidence="4" id="KW-0342">GTP-binding</keyword>
<evidence type="ECO:0000313" key="8">
    <source>
        <dbReference type="Proteomes" id="UP000807353"/>
    </source>
</evidence>
<dbReference type="InterPro" id="IPR030385">
    <property type="entry name" value="G_IRG_dom"/>
</dbReference>
<evidence type="ECO:0000313" key="7">
    <source>
        <dbReference type="EMBL" id="KAF9463909.1"/>
    </source>
</evidence>
<gene>
    <name evidence="7" type="ORF">BDZ94DRAFT_1257732</name>
</gene>
<feature type="domain" description="IRG-type G" evidence="6">
    <location>
        <begin position="141"/>
        <end position="342"/>
    </location>
</feature>
<evidence type="ECO:0000256" key="3">
    <source>
        <dbReference type="ARBA" id="ARBA00022801"/>
    </source>
</evidence>
<dbReference type="EMBL" id="MU150258">
    <property type="protein sequence ID" value="KAF9463909.1"/>
    <property type="molecule type" value="Genomic_DNA"/>
</dbReference>
<evidence type="ECO:0000256" key="2">
    <source>
        <dbReference type="ARBA" id="ARBA00022741"/>
    </source>
</evidence>
<feature type="compositionally biased region" description="Basic and acidic residues" evidence="5">
    <location>
        <begin position="52"/>
        <end position="66"/>
    </location>
</feature>
<evidence type="ECO:0000256" key="4">
    <source>
        <dbReference type="ARBA" id="ARBA00023134"/>
    </source>
</evidence>